<dbReference type="InterPro" id="IPR050259">
    <property type="entry name" value="SDR"/>
</dbReference>
<organism evidence="3 4">
    <name type="scientific">Candidatus Desulfobia pelagia</name>
    <dbReference type="NCBI Taxonomy" id="2841692"/>
    <lineage>
        <taxon>Bacteria</taxon>
        <taxon>Pseudomonadati</taxon>
        <taxon>Thermodesulfobacteriota</taxon>
        <taxon>Desulfobulbia</taxon>
        <taxon>Desulfobulbales</taxon>
        <taxon>Desulfobulbaceae</taxon>
        <taxon>Candidatus Desulfobia</taxon>
    </lineage>
</organism>
<dbReference type="PANTHER" id="PTHR42879:SF2">
    <property type="entry name" value="3-OXOACYL-[ACYL-CARRIER-PROTEIN] REDUCTASE FABG"/>
    <property type="match status" value="1"/>
</dbReference>
<dbReference type="PRINTS" id="PR00081">
    <property type="entry name" value="GDHRDH"/>
</dbReference>
<dbReference type="PANTHER" id="PTHR42879">
    <property type="entry name" value="3-OXOACYL-(ACYL-CARRIER-PROTEIN) REDUCTASE"/>
    <property type="match status" value="1"/>
</dbReference>
<comment type="caution">
    <text evidence="3">The sequence shown here is derived from an EMBL/GenBank/DDBJ whole genome shotgun (WGS) entry which is preliminary data.</text>
</comment>
<dbReference type="EMBL" id="JACNJZ010000120">
    <property type="protein sequence ID" value="MBC8317985.1"/>
    <property type="molecule type" value="Genomic_DNA"/>
</dbReference>
<dbReference type="AlphaFoldDB" id="A0A8J6NDR0"/>
<dbReference type="PRINTS" id="PR00080">
    <property type="entry name" value="SDRFAMILY"/>
</dbReference>
<reference evidence="3 4" key="1">
    <citation type="submission" date="2020-08" db="EMBL/GenBank/DDBJ databases">
        <title>Bridging the membrane lipid divide: bacteria of the FCB group superphylum have the potential to synthesize archaeal ether lipids.</title>
        <authorList>
            <person name="Villanueva L."/>
            <person name="Von Meijenfeldt F.A.B."/>
            <person name="Westbye A.B."/>
            <person name="Yadav S."/>
            <person name="Hopmans E.C."/>
            <person name="Dutilh B.E."/>
            <person name="Sinninghe Damste J.S."/>
        </authorList>
    </citation>
    <scope>NUCLEOTIDE SEQUENCE [LARGE SCALE GENOMIC DNA]</scope>
    <source>
        <strain evidence="3">NIOZ-UU47</strain>
    </source>
</reference>
<dbReference type="Pfam" id="PF13561">
    <property type="entry name" value="adh_short_C2"/>
    <property type="match status" value="1"/>
</dbReference>
<accession>A0A8J6NDR0</accession>
<dbReference type="SUPFAM" id="SSF51735">
    <property type="entry name" value="NAD(P)-binding Rossmann-fold domains"/>
    <property type="match status" value="1"/>
</dbReference>
<evidence type="ECO:0000256" key="1">
    <source>
        <dbReference type="ARBA" id="ARBA00006484"/>
    </source>
</evidence>
<sequence length="246" mass="27020">MSDFSNQKVVISGATRGIGKAIATAFLEQGATVIGLYAGNRQAADNFKEECLKYQDRIHLYQCDVSDYTSVENIYARIEEQFDTIDILINNAGIRRDGVLAMMPLKDWQQVIDTNLTGSYTMSKFAVQLMMKQKYGRIIFITSPMAHMGFAGQANYAASKAGQIGMMKSLSKETAKRKITVNCVSPGFIATELIGDLSEDLQKEYKKLVPLKRFGSPDDVSHAVLFLASKKAGYITGSVLEVTGGL</sequence>
<evidence type="ECO:0000313" key="4">
    <source>
        <dbReference type="Proteomes" id="UP000614424"/>
    </source>
</evidence>
<dbReference type="FunFam" id="3.40.50.720:FF:000173">
    <property type="entry name" value="3-oxoacyl-[acyl-carrier protein] reductase"/>
    <property type="match status" value="1"/>
</dbReference>
<dbReference type="InterPro" id="IPR002347">
    <property type="entry name" value="SDR_fam"/>
</dbReference>
<evidence type="ECO:0000313" key="3">
    <source>
        <dbReference type="EMBL" id="MBC8317985.1"/>
    </source>
</evidence>
<dbReference type="InterPro" id="IPR036291">
    <property type="entry name" value="NAD(P)-bd_dom_sf"/>
</dbReference>
<evidence type="ECO:0000256" key="2">
    <source>
        <dbReference type="ARBA" id="ARBA00023002"/>
    </source>
</evidence>
<comment type="similarity">
    <text evidence="1">Belongs to the short-chain dehydrogenases/reductases (SDR) family.</text>
</comment>
<dbReference type="GO" id="GO:0016491">
    <property type="term" value="F:oxidoreductase activity"/>
    <property type="evidence" value="ECO:0007669"/>
    <property type="project" value="UniProtKB-KW"/>
</dbReference>
<keyword evidence="2" id="KW-0560">Oxidoreductase</keyword>
<dbReference type="Proteomes" id="UP000614424">
    <property type="component" value="Unassembled WGS sequence"/>
</dbReference>
<dbReference type="Gene3D" id="3.40.50.720">
    <property type="entry name" value="NAD(P)-binding Rossmann-like Domain"/>
    <property type="match status" value="1"/>
</dbReference>
<proteinExistence type="inferred from homology"/>
<gene>
    <name evidence="3" type="primary">fabG</name>
    <name evidence="3" type="ORF">H8E41_08760</name>
</gene>
<name>A0A8J6NDR0_9BACT</name>
<dbReference type="NCBIfam" id="NF009466">
    <property type="entry name" value="PRK12826.1-2"/>
    <property type="match status" value="1"/>
</dbReference>
<protein>
    <submittedName>
        <fullName evidence="3">3-oxoacyl-ACP reductase FabG</fullName>
    </submittedName>
</protein>